<proteinExistence type="predicted"/>
<sequence>MSKKVSIKITEAQPLPCPYCGGFYGYQYSDLFRMSYTSVHTSDGTYSGGEYSDGVSLNKGKLAYCVNCGTRLPFTLIREGGEQIE</sequence>
<reference evidence="1 2" key="1">
    <citation type="journal article" date="2019" name="Nat. Med.">
        <title>A library of human gut bacterial isolates paired with longitudinal multiomics data enables mechanistic microbiome research.</title>
        <authorList>
            <person name="Poyet M."/>
            <person name="Groussin M."/>
            <person name="Gibbons S.M."/>
            <person name="Avila-Pacheco J."/>
            <person name="Jiang X."/>
            <person name="Kearney S.M."/>
            <person name="Perrotta A.R."/>
            <person name="Berdy B."/>
            <person name="Zhao S."/>
            <person name="Lieberman T.D."/>
            <person name="Swanson P.K."/>
            <person name="Smith M."/>
            <person name="Roesemann S."/>
            <person name="Alexander J.E."/>
            <person name="Rich S.A."/>
            <person name="Livny J."/>
            <person name="Vlamakis H."/>
            <person name="Clish C."/>
            <person name="Bullock K."/>
            <person name="Deik A."/>
            <person name="Scott J."/>
            <person name="Pierce K.A."/>
            <person name="Xavier R.J."/>
            <person name="Alm E.J."/>
        </authorList>
    </citation>
    <scope>NUCLEOTIDE SEQUENCE [LARGE SCALE GENOMIC DNA]</scope>
    <source>
        <strain evidence="1 2">BIOML-A10</strain>
    </source>
</reference>
<dbReference type="EMBL" id="VWMK01000006">
    <property type="protein sequence ID" value="KAA3766808.1"/>
    <property type="molecule type" value="Genomic_DNA"/>
</dbReference>
<accession>A0A7J4XKM0</accession>
<comment type="caution">
    <text evidence="1">The sequence shown here is derived from an EMBL/GenBank/DDBJ whole genome shotgun (WGS) entry which is preliminary data.</text>
</comment>
<name>A0A7J4XKM0_9BACE</name>
<dbReference type="AlphaFoldDB" id="A0A7J4XKM0"/>
<dbReference type="RefSeq" id="WP_130058987.1">
    <property type="nucleotide sequence ID" value="NZ_JBCOPM010000073.1"/>
</dbReference>
<organism evidence="1 2">
    <name type="scientific">Bacteroides salyersiae</name>
    <dbReference type="NCBI Taxonomy" id="291644"/>
    <lineage>
        <taxon>Bacteria</taxon>
        <taxon>Pseudomonadati</taxon>
        <taxon>Bacteroidota</taxon>
        <taxon>Bacteroidia</taxon>
        <taxon>Bacteroidales</taxon>
        <taxon>Bacteroidaceae</taxon>
        <taxon>Bacteroides</taxon>
    </lineage>
</organism>
<gene>
    <name evidence="1" type="ORF">F3F73_08010</name>
</gene>
<protein>
    <submittedName>
        <fullName evidence="1">Uncharacterized protein</fullName>
    </submittedName>
</protein>
<evidence type="ECO:0000313" key="1">
    <source>
        <dbReference type="EMBL" id="KAA3766808.1"/>
    </source>
</evidence>
<dbReference type="Proteomes" id="UP000422221">
    <property type="component" value="Unassembled WGS sequence"/>
</dbReference>
<evidence type="ECO:0000313" key="2">
    <source>
        <dbReference type="Proteomes" id="UP000422221"/>
    </source>
</evidence>